<evidence type="ECO:0000313" key="1">
    <source>
        <dbReference type="EMBL" id="SVA58084.1"/>
    </source>
</evidence>
<gene>
    <name evidence="1" type="ORF">METZ01_LOCUS110938</name>
</gene>
<organism evidence="1">
    <name type="scientific">marine metagenome</name>
    <dbReference type="NCBI Taxonomy" id="408172"/>
    <lineage>
        <taxon>unclassified sequences</taxon>
        <taxon>metagenomes</taxon>
        <taxon>ecological metagenomes</taxon>
    </lineage>
</organism>
<dbReference type="EMBL" id="UINC01013445">
    <property type="protein sequence ID" value="SVA58084.1"/>
    <property type="molecule type" value="Genomic_DNA"/>
</dbReference>
<reference evidence="1" key="1">
    <citation type="submission" date="2018-05" db="EMBL/GenBank/DDBJ databases">
        <authorList>
            <person name="Lanie J.A."/>
            <person name="Ng W.-L."/>
            <person name="Kazmierczak K.M."/>
            <person name="Andrzejewski T.M."/>
            <person name="Davidsen T.M."/>
            <person name="Wayne K.J."/>
            <person name="Tettelin H."/>
            <person name="Glass J.I."/>
            <person name="Rusch D."/>
            <person name="Podicherti R."/>
            <person name="Tsui H.-C.T."/>
            <person name="Winkler M.E."/>
        </authorList>
    </citation>
    <scope>NUCLEOTIDE SEQUENCE</scope>
</reference>
<protein>
    <submittedName>
        <fullName evidence="1">Uncharacterized protein</fullName>
    </submittedName>
</protein>
<name>A0A381X028_9ZZZZ</name>
<dbReference type="AlphaFoldDB" id="A0A381X028"/>
<sequence>MSDNVSILPTFDKPRRNPGMGFEPEWLEELHVNTSAVERRASSIPARRDWFSDRQAGGRDVLRHAVNVKSVWAPYGE</sequence>
<proteinExistence type="predicted"/>
<accession>A0A381X028</accession>